<organism evidence="3 4">
    <name type="scientific">Boletus reticuloceps</name>
    <dbReference type="NCBI Taxonomy" id="495285"/>
    <lineage>
        <taxon>Eukaryota</taxon>
        <taxon>Fungi</taxon>
        <taxon>Dikarya</taxon>
        <taxon>Basidiomycota</taxon>
        <taxon>Agaricomycotina</taxon>
        <taxon>Agaricomycetes</taxon>
        <taxon>Agaricomycetidae</taxon>
        <taxon>Boletales</taxon>
        <taxon>Boletineae</taxon>
        <taxon>Boletaceae</taxon>
        <taxon>Boletoideae</taxon>
        <taxon>Boletus</taxon>
    </lineage>
</organism>
<evidence type="ECO:0000313" key="4">
    <source>
        <dbReference type="Proteomes" id="UP000683000"/>
    </source>
</evidence>
<dbReference type="EMBL" id="JAGFBS010000014">
    <property type="protein sequence ID" value="KAG6375414.1"/>
    <property type="molecule type" value="Genomic_DNA"/>
</dbReference>
<evidence type="ECO:0000313" key="3">
    <source>
        <dbReference type="EMBL" id="KAG6375414.1"/>
    </source>
</evidence>
<feature type="region of interest" description="Disordered" evidence="1">
    <location>
        <begin position="143"/>
        <end position="166"/>
    </location>
</feature>
<feature type="transmembrane region" description="Helical" evidence="2">
    <location>
        <begin position="94"/>
        <end position="113"/>
    </location>
</feature>
<comment type="caution">
    <text evidence="3">The sequence shown here is derived from an EMBL/GenBank/DDBJ whole genome shotgun (WGS) entry which is preliminary data.</text>
</comment>
<dbReference type="AlphaFoldDB" id="A0A8I2YM97"/>
<feature type="transmembrane region" description="Helical" evidence="2">
    <location>
        <begin position="64"/>
        <end position="82"/>
    </location>
</feature>
<accession>A0A8I2YM97</accession>
<name>A0A8I2YM97_9AGAM</name>
<proteinExistence type="predicted"/>
<feature type="region of interest" description="Disordered" evidence="1">
    <location>
        <begin position="213"/>
        <end position="238"/>
    </location>
</feature>
<feature type="transmembrane region" description="Helical" evidence="2">
    <location>
        <begin position="26"/>
        <end position="52"/>
    </location>
</feature>
<keyword evidence="2" id="KW-0472">Membrane</keyword>
<sequence>MSDIPQLPAFLDPLLNYLGEQLPPELYSFITSFLSHFLALLTALISLLSSLLASKPWEWEAQTIIPPLISFLAAYLALLSLYRTTSWIFRTTFWFIKWGTIFGVLAASAGWYMGNQDPIGGVGGLVSTLGAVLLGALNGDGRDGAGARVPQTTPRTTKSRTKPWESFQNQWQYREDNPTQARDNGAQQIMSDVVAAANRVLVEGGWWDTARSVFTQTDPQSGKEGRSTKRQSSRSSGR</sequence>
<dbReference type="Proteomes" id="UP000683000">
    <property type="component" value="Unassembled WGS sequence"/>
</dbReference>
<feature type="compositionally biased region" description="Basic residues" evidence="1">
    <location>
        <begin position="228"/>
        <end position="238"/>
    </location>
</feature>
<feature type="transmembrane region" description="Helical" evidence="2">
    <location>
        <begin position="119"/>
        <end position="138"/>
    </location>
</feature>
<dbReference type="OrthoDB" id="2502792at2759"/>
<gene>
    <name evidence="3" type="ORF">JVT61DRAFT_2971</name>
</gene>
<keyword evidence="2" id="KW-0812">Transmembrane</keyword>
<protein>
    <submittedName>
        <fullName evidence="3">Uncharacterized protein</fullName>
    </submittedName>
</protein>
<reference evidence="3" key="1">
    <citation type="submission" date="2021-03" db="EMBL/GenBank/DDBJ databases">
        <title>Evolutionary innovations through gain and loss of genes in the ectomycorrhizal Boletales.</title>
        <authorList>
            <person name="Wu G."/>
            <person name="Miyauchi S."/>
            <person name="Morin E."/>
            <person name="Yang Z.-L."/>
            <person name="Xu J."/>
            <person name="Martin F.M."/>
        </authorList>
    </citation>
    <scope>NUCLEOTIDE SEQUENCE</scope>
    <source>
        <strain evidence="3">BR01</strain>
    </source>
</reference>
<keyword evidence="4" id="KW-1185">Reference proteome</keyword>
<keyword evidence="2" id="KW-1133">Transmembrane helix</keyword>
<evidence type="ECO:0000256" key="1">
    <source>
        <dbReference type="SAM" id="MobiDB-lite"/>
    </source>
</evidence>
<evidence type="ECO:0000256" key="2">
    <source>
        <dbReference type="SAM" id="Phobius"/>
    </source>
</evidence>